<gene>
    <name evidence="1" type="ORF">CYY_007389</name>
</gene>
<dbReference type="AlphaFoldDB" id="A0A8J4V288"/>
<dbReference type="Gene3D" id="2.60.120.620">
    <property type="entry name" value="q2cbj1_9rhob like domain"/>
    <property type="match status" value="1"/>
</dbReference>
<keyword evidence="2" id="KW-1185">Reference proteome</keyword>
<accession>A0A8J4V288</accession>
<dbReference type="PANTHER" id="PTHR31630">
    <property type="entry name" value="PHYTANOYL-COA DIOXYGENASE-RELATED-RELATED"/>
    <property type="match status" value="1"/>
</dbReference>
<comment type="caution">
    <text evidence="1">The sequence shown here is derived from an EMBL/GenBank/DDBJ whole genome shotgun (WGS) entry which is preliminary data.</text>
</comment>
<dbReference type="Pfam" id="PF05721">
    <property type="entry name" value="PhyH"/>
    <property type="match status" value="1"/>
</dbReference>
<dbReference type="EMBL" id="AJWJ01000392">
    <property type="protein sequence ID" value="KAF2071282.1"/>
    <property type="molecule type" value="Genomic_DNA"/>
</dbReference>
<evidence type="ECO:0008006" key="3">
    <source>
        <dbReference type="Google" id="ProtNLM"/>
    </source>
</evidence>
<reference evidence="1" key="1">
    <citation type="submission" date="2020-01" db="EMBL/GenBank/DDBJ databases">
        <title>Development of genomics and gene disruption for Polysphondylium violaceum indicates a role for the polyketide synthase stlB in stalk morphogenesis.</title>
        <authorList>
            <person name="Narita B."/>
            <person name="Kawabe Y."/>
            <person name="Kin K."/>
            <person name="Saito T."/>
            <person name="Gibbs R."/>
            <person name="Kuspa A."/>
            <person name="Muzny D."/>
            <person name="Queller D."/>
            <person name="Richards S."/>
            <person name="Strassman J."/>
            <person name="Sucgang R."/>
            <person name="Worley K."/>
            <person name="Schaap P."/>
        </authorList>
    </citation>
    <scope>NUCLEOTIDE SEQUENCE</scope>
    <source>
        <strain evidence="1">QSvi11</strain>
    </source>
</reference>
<organism evidence="1 2">
    <name type="scientific">Polysphondylium violaceum</name>
    <dbReference type="NCBI Taxonomy" id="133409"/>
    <lineage>
        <taxon>Eukaryota</taxon>
        <taxon>Amoebozoa</taxon>
        <taxon>Evosea</taxon>
        <taxon>Eumycetozoa</taxon>
        <taxon>Dictyostelia</taxon>
        <taxon>Dictyosteliales</taxon>
        <taxon>Dictyosteliaceae</taxon>
        <taxon>Polysphondylium</taxon>
    </lineage>
</organism>
<sequence>MEDRLRSIIVPVDEEGFCKSFTTDQMDYVDTDNDDNIELNPFAFFRRFGFLVVSNVLTTDDCDKTISEIFDIIESKTPFKRNDTSTWDNFPNDGSSIPQYGSPSKPPIFSKQFLLNRTNPNVFKVFSKLLKNEDLLTNHDRCCFFRPTLMNKSFSTRDNVHLDMNPFNWMGDGEKQRQELDALTYARVGEFIVENNQPSKADGLQLQAVLNLENNHVEDGGYVAVPGFHHEFVEYFRAKKPEYESPSLNFDKKEMVFKLAKRIAMRKGSMVIWNQQIPHGSFGNKSYKPRFAQFIKMFPTFTVSKKRAQHRSKTLNAILNDNFNGEFPFTKLSVQLLGLNDYNIKTID</sequence>
<proteinExistence type="predicted"/>
<evidence type="ECO:0000313" key="1">
    <source>
        <dbReference type="EMBL" id="KAF2071282.1"/>
    </source>
</evidence>
<dbReference type="Proteomes" id="UP000695562">
    <property type="component" value="Unassembled WGS sequence"/>
</dbReference>
<protein>
    <recommendedName>
        <fullName evidence="3">Phytanoyl-CoA dioxygenase</fullName>
    </recommendedName>
</protein>
<name>A0A8J4V288_9MYCE</name>
<dbReference type="SUPFAM" id="SSF51197">
    <property type="entry name" value="Clavaminate synthase-like"/>
    <property type="match status" value="1"/>
</dbReference>
<evidence type="ECO:0000313" key="2">
    <source>
        <dbReference type="Proteomes" id="UP000695562"/>
    </source>
</evidence>
<dbReference type="PANTHER" id="PTHR31630:SF6">
    <property type="entry name" value="PHYTANOYL-COA DIOXYGENASE-RELATED"/>
    <property type="match status" value="1"/>
</dbReference>
<dbReference type="OrthoDB" id="2328924at2759"/>
<dbReference type="InterPro" id="IPR008775">
    <property type="entry name" value="Phytyl_CoA_dOase-like"/>
</dbReference>